<protein>
    <recommendedName>
        <fullName evidence="3">Protein kinase domain-containing protein</fullName>
    </recommendedName>
</protein>
<organism evidence="2">
    <name type="scientific">viral metagenome</name>
    <dbReference type="NCBI Taxonomy" id="1070528"/>
    <lineage>
        <taxon>unclassified sequences</taxon>
        <taxon>metagenomes</taxon>
        <taxon>organismal metagenomes</taxon>
    </lineage>
</organism>
<dbReference type="AlphaFoldDB" id="A0A6C0F7U4"/>
<proteinExistence type="predicted"/>
<sequence length="587" mass="69379">MSKFELFYNKIPKKIENIISDLCGNYIISQDDYNPYSLEKVQYYHPLYNKFFHLEDNNYNRITLNHRYQFINNEYVHDTIDDTKKQKNTFIKFSPLIDPIRYMIGKFKEEHSSLNNLPKLENENKIHENLTDVQNVSYVDNFCYYLASKILHSHNIVHGIDYYGSFLGMQSKFKVDVGEDIEYLSNSEYFHENINNLYELNKHYEQYNNSGSRANREKLKISNTNHHNITFNSLPELENRDINIEYNTINNELIYEKKITNKTLTNDSNIVSTDEESIESCENPEEDSDSDNSEISISSGEEEDEEDDTVDSCSKESKESTLSLSSYETIESSYEDEEILAYIYNYPIQCICIEKCNGTFDSLFENEEMTSHKGICALFQIIMNLITYQKCFHLTHNDLHTNNIMYIKTNEEFLYYKVNKQYYKVPTYGKIYKIIDFGRSIYKFNGRMFMGNCFGPNGDASTQYNCEPYMNEKKPRVDPNFSFDLCRLGCSIYDFIIDEEENPDDFNDLQSVVSLWCKDDYNKNILYKKNGQERYPDFKLYKMIARTVHNHLPENQLKLPYFSAFEISNNIPENIKIMDLDNLPCYV</sequence>
<dbReference type="InterPro" id="IPR011009">
    <property type="entry name" value="Kinase-like_dom_sf"/>
</dbReference>
<accession>A0A6C0F7U4</accession>
<evidence type="ECO:0008006" key="3">
    <source>
        <dbReference type="Google" id="ProtNLM"/>
    </source>
</evidence>
<evidence type="ECO:0000256" key="1">
    <source>
        <dbReference type="SAM" id="MobiDB-lite"/>
    </source>
</evidence>
<name>A0A6C0F7U4_9ZZZZ</name>
<dbReference type="Gene3D" id="1.10.510.10">
    <property type="entry name" value="Transferase(Phosphotransferase) domain 1"/>
    <property type="match status" value="1"/>
</dbReference>
<reference evidence="2" key="1">
    <citation type="journal article" date="2020" name="Nature">
        <title>Giant virus diversity and host interactions through global metagenomics.</title>
        <authorList>
            <person name="Schulz F."/>
            <person name="Roux S."/>
            <person name="Paez-Espino D."/>
            <person name="Jungbluth S."/>
            <person name="Walsh D.A."/>
            <person name="Denef V.J."/>
            <person name="McMahon K.D."/>
            <person name="Konstantinidis K.T."/>
            <person name="Eloe-Fadrosh E.A."/>
            <person name="Kyrpides N.C."/>
            <person name="Woyke T."/>
        </authorList>
    </citation>
    <scope>NUCLEOTIDE SEQUENCE</scope>
    <source>
        <strain evidence="2">GVMAG-S-ERX556049-19</strain>
    </source>
</reference>
<evidence type="ECO:0000313" key="2">
    <source>
        <dbReference type="EMBL" id="QHT37758.1"/>
    </source>
</evidence>
<feature type="region of interest" description="Disordered" evidence="1">
    <location>
        <begin position="270"/>
        <end position="317"/>
    </location>
</feature>
<feature type="compositionally biased region" description="Acidic residues" evidence="1">
    <location>
        <begin position="273"/>
        <end position="292"/>
    </location>
</feature>
<dbReference type="EMBL" id="MN738820">
    <property type="protein sequence ID" value="QHT37758.1"/>
    <property type="molecule type" value="Genomic_DNA"/>
</dbReference>
<feature type="compositionally biased region" description="Acidic residues" evidence="1">
    <location>
        <begin position="300"/>
        <end position="310"/>
    </location>
</feature>
<dbReference type="SUPFAM" id="SSF56112">
    <property type="entry name" value="Protein kinase-like (PK-like)"/>
    <property type="match status" value="1"/>
</dbReference>